<feature type="chain" id="PRO_5034508644" evidence="1">
    <location>
        <begin position="20"/>
        <end position="191"/>
    </location>
</feature>
<dbReference type="OrthoDB" id="2132010at2759"/>
<keyword evidence="1" id="KW-0732">Signal</keyword>
<gene>
    <name evidence="2" type="ORF">MSAN_02020500</name>
</gene>
<evidence type="ECO:0000313" key="3">
    <source>
        <dbReference type="Proteomes" id="UP000623467"/>
    </source>
</evidence>
<proteinExistence type="predicted"/>
<reference evidence="2" key="1">
    <citation type="submission" date="2020-05" db="EMBL/GenBank/DDBJ databases">
        <title>Mycena genomes resolve the evolution of fungal bioluminescence.</title>
        <authorList>
            <person name="Tsai I.J."/>
        </authorList>
    </citation>
    <scope>NUCLEOTIDE SEQUENCE</scope>
    <source>
        <strain evidence="2">160909Yilan</strain>
    </source>
</reference>
<comment type="caution">
    <text evidence="2">The sequence shown here is derived from an EMBL/GenBank/DDBJ whole genome shotgun (WGS) entry which is preliminary data.</text>
</comment>
<protein>
    <submittedName>
        <fullName evidence="2">Uncharacterized protein</fullName>
    </submittedName>
</protein>
<dbReference type="AlphaFoldDB" id="A0A8H6XLH0"/>
<dbReference type="EMBL" id="JACAZH010000025">
    <property type="protein sequence ID" value="KAF7342637.1"/>
    <property type="molecule type" value="Genomic_DNA"/>
</dbReference>
<organism evidence="2 3">
    <name type="scientific">Mycena sanguinolenta</name>
    <dbReference type="NCBI Taxonomy" id="230812"/>
    <lineage>
        <taxon>Eukaryota</taxon>
        <taxon>Fungi</taxon>
        <taxon>Dikarya</taxon>
        <taxon>Basidiomycota</taxon>
        <taxon>Agaricomycotina</taxon>
        <taxon>Agaricomycetes</taxon>
        <taxon>Agaricomycetidae</taxon>
        <taxon>Agaricales</taxon>
        <taxon>Marasmiineae</taxon>
        <taxon>Mycenaceae</taxon>
        <taxon>Mycena</taxon>
    </lineage>
</organism>
<feature type="signal peptide" evidence="1">
    <location>
        <begin position="1"/>
        <end position="19"/>
    </location>
</feature>
<keyword evidence="3" id="KW-1185">Reference proteome</keyword>
<evidence type="ECO:0000256" key="1">
    <source>
        <dbReference type="SAM" id="SignalP"/>
    </source>
</evidence>
<dbReference type="Proteomes" id="UP000623467">
    <property type="component" value="Unassembled WGS sequence"/>
</dbReference>
<accession>A0A8H6XLH0</accession>
<sequence length="191" mass="19741">MKLSVTLVVLSFIAIGIQAHDLPARYAEQRRGNQLVAGPCKQDSDCQQGCCAFNTGKCASPDIAQMQDGGCGFGTTDPGKALTARTQTVAELAARQQSKKPLLQTCTNDSVRQQGCCGFKTGKCDGAIIAQSNASGGCGRGSHKPNCNVATLLGFSHCVAGAQNGNLQDPVIQAAAAFVAQQDGFSFTPSV</sequence>
<evidence type="ECO:0000313" key="2">
    <source>
        <dbReference type="EMBL" id="KAF7342637.1"/>
    </source>
</evidence>
<name>A0A8H6XLH0_9AGAR</name>